<evidence type="ECO:0008006" key="12">
    <source>
        <dbReference type="Google" id="ProtNLM"/>
    </source>
</evidence>
<evidence type="ECO:0000256" key="8">
    <source>
        <dbReference type="ARBA" id="ARBA00023033"/>
    </source>
</evidence>
<dbReference type="PANTHER" id="PTHR46300:SF7">
    <property type="entry name" value="P450, PUTATIVE (EUROFUNG)-RELATED"/>
    <property type="match status" value="1"/>
</dbReference>
<keyword evidence="5 9" id="KW-0479">Metal-binding</keyword>
<evidence type="ECO:0000313" key="10">
    <source>
        <dbReference type="EMBL" id="KAL0569128.1"/>
    </source>
</evidence>
<comment type="caution">
    <text evidence="10">The sequence shown here is derived from an EMBL/GenBank/DDBJ whole genome shotgun (WGS) entry which is preliminary data.</text>
</comment>
<dbReference type="InterPro" id="IPR002401">
    <property type="entry name" value="Cyt_P450_E_grp-I"/>
</dbReference>
<dbReference type="Proteomes" id="UP001465976">
    <property type="component" value="Unassembled WGS sequence"/>
</dbReference>
<dbReference type="Pfam" id="PF00067">
    <property type="entry name" value="p450"/>
    <property type="match status" value="1"/>
</dbReference>
<accession>A0ABR3F1P8</accession>
<keyword evidence="4 9" id="KW-0349">Heme</keyword>
<comment type="cofactor">
    <cofactor evidence="1">
        <name>heme</name>
        <dbReference type="ChEBI" id="CHEBI:30413"/>
    </cofactor>
</comment>
<keyword evidence="8 9" id="KW-0503">Monooxygenase</keyword>
<dbReference type="SUPFAM" id="SSF48264">
    <property type="entry name" value="Cytochrome P450"/>
    <property type="match status" value="1"/>
</dbReference>
<dbReference type="InterPro" id="IPR017972">
    <property type="entry name" value="Cyt_P450_CS"/>
</dbReference>
<evidence type="ECO:0000256" key="1">
    <source>
        <dbReference type="ARBA" id="ARBA00001971"/>
    </source>
</evidence>
<reference evidence="10 11" key="1">
    <citation type="submission" date="2024-02" db="EMBL/GenBank/DDBJ databases">
        <title>A draft genome for the cacao thread blight pathogen Marasmius crinis-equi.</title>
        <authorList>
            <person name="Cohen S.P."/>
            <person name="Baruah I.K."/>
            <person name="Amoako-Attah I."/>
            <person name="Bukari Y."/>
            <person name="Meinhardt L.W."/>
            <person name="Bailey B.A."/>
        </authorList>
    </citation>
    <scope>NUCLEOTIDE SEQUENCE [LARGE SCALE GENOMIC DNA]</scope>
    <source>
        <strain evidence="10 11">GH-76</strain>
    </source>
</reference>
<dbReference type="Gene3D" id="1.10.630.10">
    <property type="entry name" value="Cytochrome P450"/>
    <property type="match status" value="1"/>
</dbReference>
<comment type="similarity">
    <text evidence="3 9">Belongs to the cytochrome P450 family.</text>
</comment>
<comment type="pathway">
    <text evidence="2">Secondary metabolite biosynthesis.</text>
</comment>
<dbReference type="EMBL" id="JBAHYK010001186">
    <property type="protein sequence ID" value="KAL0569128.1"/>
    <property type="molecule type" value="Genomic_DNA"/>
</dbReference>
<dbReference type="PROSITE" id="PS00086">
    <property type="entry name" value="CYTOCHROME_P450"/>
    <property type="match status" value="1"/>
</dbReference>
<name>A0ABR3F1P8_9AGAR</name>
<dbReference type="CDD" id="cd11065">
    <property type="entry name" value="CYP64-like"/>
    <property type="match status" value="1"/>
</dbReference>
<evidence type="ECO:0000313" key="11">
    <source>
        <dbReference type="Proteomes" id="UP001465976"/>
    </source>
</evidence>
<dbReference type="InterPro" id="IPR050364">
    <property type="entry name" value="Cytochrome_P450_fung"/>
</dbReference>
<evidence type="ECO:0000256" key="5">
    <source>
        <dbReference type="ARBA" id="ARBA00022723"/>
    </source>
</evidence>
<evidence type="ECO:0000256" key="4">
    <source>
        <dbReference type="ARBA" id="ARBA00022617"/>
    </source>
</evidence>
<keyword evidence="7 9" id="KW-0408">Iron</keyword>
<sequence length="432" mass="48121">MSLLIVLISVALAPAILYFFWGRRSATRPYPPGPPPRLFTGNLYDVPKTKAWETYFQWSKTYGSGLVHYEANSRHTVIINTKELSDRMLEQRSRIYSDRPYIPMVDLLGWGPINTGNIHAASVILTVVYGYDISTTNDYFVDIAEKAVGTLSLLVTPAAAIVNIFPVLRRLPLWFPIFEFQRSAAVSRKLVDQMFEVPYQYVRSNMRASTAKPSLLSKLLERNDANGGDQDQEFVIKSVCATGYSAGADTSVSVTSTFFLAMAMHPEVQKKAQEELDTMIGRGRTPGYEERPNLPYIEAIFKETLRWAPALPAGLSRAAFSDDVVDGYYIPKGATIISNFWAIARDESVYPNPDSFIPERFLNEDGTCVDDNSTFAFGAGRRVCPGRHLASASLWMVISSVLAEFDIGKPTTLNGKEIRSLADAEYSDGLIR</sequence>
<keyword evidence="11" id="KW-1185">Reference proteome</keyword>
<evidence type="ECO:0000256" key="7">
    <source>
        <dbReference type="ARBA" id="ARBA00023004"/>
    </source>
</evidence>
<proteinExistence type="inferred from homology"/>
<dbReference type="InterPro" id="IPR001128">
    <property type="entry name" value="Cyt_P450"/>
</dbReference>
<keyword evidence="6 9" id="KW-0560">Oxidoreductase</keyword>
<organism evidence="10 11">
    <name type="scientific">Marasmius crinis-equi</name>
    <dbReference type="NCBI Taxonomy" id="585013"/>
    <lineage>
        <taxon>Eukaryota</taxon>
        <taxon>Fungi</taxon>
        <taxon>Dikarya</taxon>
        <taxon>Basidiomycota</taxon>
        <taxon>Agaricomycotina</taxon>
        <taxon>Agaricomycetes</taxon>
        <taxon>Agaricomycetidae</taxon>
        <taxon>Agaricales</taxon>
        <taxon>Marasmiineae</taxon>
        <taxon>Marasmiaceae</taxon>
        <taxon>Marasmius</taxon>
    </lineage>
</organism>
<evidence type="ECO:0000256" key="6">
    <source>
        <dbReference type="ARBA" id="ARBA00023002"/>
    </source>
</evidence>
<protein>
    <recommendedName>
        <fullName evidence="12">Cytochrome P450</fullName>
    </recommendedName>
</protein>
<dbReference type="PRINTS" id="PR00385">
    <property type="entry name" value="P450"/>
</dbReference>
<dbReference type="InterPro" id="IPR036396">
    <property type="entry name" value="Cyt_P450_sf"/>
</dbReference>
<evidence type="ECO:0000256" key="3">
    <source>
        <dbReference type="ARBA" id="ARBA00010617"/>
    </source>
</evidence>
<gene>
    <name evidence="10" type="ORF">V5O48_012841</name>
</gene>
<evidence type="ECO:0000256" key="2">
    <source>
        <dbReference type="ARBA" id="ARBA00005179"/>
    </source>
</evidence>
<evidence type="ECO:0000256" key="9">
    <source>
        <dbReference type="RuleBase" id="RU000461"/>
    </source>
</evidence>
<dbReference type="PRINTS" id="PR00463">
    <property type="entry name" value="EP450I"/>
</dbReference>
<dbReference type="PANTHER" id="PTHR46300">
    <property type="entry name" value="P450, PUTATIVE (EUROFUNG)-RELATED-RELATED"/>
    <property type="match status" value="1"/>
</dbReference>